<reference evidence="2 4" key="2">
    <citation type="submission" date="2016-10" db="EMBL/GenBank/DDBJ databases">
        <authorList>
            <person name="Varghese N."/>
            <person name="Submissions S."/>
        </authorList>
    </citation>
    <scope>NUCLEOTIDE SEQUENCE [LARGE SCALE GENOMIC DNA]</scope>
    <source>
        <strain evidence="2 4">DSM 21619</strain>
    </source>
</reference>
<name>A0A075LJG0_9BACI</name>
<protein>
    <recommendedName>
        <fullName evidence="5">DUF177 domain-containing protein</fullName>
    </recommendedName>
</protein>
<evidence type="ECO:0008006" key="5">
    <source>
        <dbReference type="Google" id="ProtNLM"/>
    </source>
</evidence>
<accession>A0A075LJG0</accession>
<dbReference type="GeneID" id="34221343"/>
<evidence type="ECO:0000313" key="4">
    <source>
        <dbReference type="Proteomes" id="UP000199735"/>
    </source>
</evidence>
<evidence type="ECO:0000313" key="1">
    <source>
        <dbReference type="EMBL" id="AIF66271.1"/>
    </source>
</evidence>
<dbReference type="OrthoDB" id="9790372at2"/>
<dbReference type="Pfam" id="PF02620">
    <property type="entry name" value="YceD"/>
    <property type="match status" value="1"/>
</dbReference>
<dbReference type="KEGG" id="tap:GZ22_06320"/>
<dbReference type="HOGENOM" id="CLU_100236_3_1_9"/>
<evidence type="ECO:0000313" key="3">
    <source>
        <dbReference type="Proteomes" id="UP000027980"/>
    </source>
</evidence>
<dbReference type="InterPro" id="IPR003772">
    <property type="entry name" value="YceD"/>
</dbReference>
<sequence length="171" mass="19275">MKIPVQKLKAKGLEPFEFTEQVDVSDIQGKNDIRRIDPVKVSGQATSYGNDITVKFAIDGKMILPCARTLVDVPYEFHIETTELFTLSPYASADDESEIHPIEGELLDLKPYIEENILLDVPFRVFSDDPQALDNAAKEGEGWQLASEKAQQDKIDPRLEKLQALLKKDDE</sequence>
<reference evidence="1 3" key="1">
    <citation type="submission" date="2014-07" db="EMBL/GenBank/DDBJ databases">
        <title>Complete genome sequence of a moderately halophilic bacterium Terribacillus aidingensis MP602, isolated from Cryptomeria fortunei in Tianmu mountain in China.</title>
        <authorList>
            <person name="Wang Y."/>
            <person name="Lu P."/>
            <person name="Zhang L."/>
        </authorList>
    </citation>
    <scope>NUCLEOTIDE SEQUENCE [LARGE SCALE GENOMIC DNA]</scope>
    <source>
        <strain evidence="1 3">MP602</strain>
    </source>
</reference>
<dbReference type="Proteomes" id="UP000027980">
    <property type="component" value="Chromosome"/>
</dbReference>
<dbReference type="RefSeq" id="WP_038559913.1">
    <property type="nucleotide sequence ID" value="NZ_CP008876.1"/>
</dbReference>
<organism evidence="1 3">
    <name type="scientific">Terribacillus saccharophilus</name>
    <dbReference type="NCBI Taxonomy" id="361277"/>
    <lineage>
        <taxon>Bacteria</taxon>
        <taxon>Bacillati</taxon>
        <taxon>Bacillota</taxon>
        <taxon>Bacilli</taxon>
        <taxon>Bacillales</taxon>
        <taxon>Bacillaceae</taxon>
        <taxon>Terribacillus</taxon>
    </lineage>
</organism>
<dbReference type="EMBL" id="CP008876">
    <property type="protein sequence ID" value="AIF66271.1"/>
    <property type="molecule type" value="Genomic_DNA"/>
</dbReference>
<gene>
    <name evidence="1" type="ORF">GZ22_06320</name>
    <name evidence="2" type="ORF">SAMN04489762_0995</name>
</gene>
<accession>A0AAX2ECY0</accession>
<dbReference type="AlphaFoldDB" id="A0A075LJG0"/>
<proteinExistence type="predicted"/>
<dbReference type="EMBL" id="FOCD01000001">
    <property type="protein sequence ID" value="SEM77361.1"/>
    <property type="molecule type" value="Genomic_DNA"/>
</dbReference>
<evidence type="ECO:0000313" key="2">
    <source>
        <dbReference type="EMBL" id="SEM77361.1"/>
    </source>
</evidence>
<dbReference type="Proteomes" id="UP000199735">
    <property type="component" value="Unassembled WGS sequence"/>
</dbReference>